<keyword evidence="3" id="KW-1185">Reference proteome</keyword>
<proteinExistence type="predicted"/>
<protein>
    <submittedName>
        <fullName evidence="2">Uncharacterized protein</fullName>
    </submittedName>
</protein>
<name>A0A239WPU0_9FLAO</name>
<evidence type="ECO:0000313" key="3">
    <source>
        <dbReference type="Proteomes" id="UP000215196"/>
    </source>
</evidence>
<reference evidence="2 3" key="1">
    <citation type="submission" date="2017-06" db="EMBL/GenBank/DDBJ databases">
        <authorList>
            <consortium name="Pathogen Informatics"/>
        </authorList>
    </citation>
    <scope>NUCLEOTIDE SEQUENCE [LARGE SCALE GENOMIC DNA]</scope>
    <source>
        <strain evidence="2 3">NCTC13490</strain>
    </source>
</reference>
<dbReference type="EMBL" id="LT906465">
    <property type="protein sequence ID" value="SNV36457.1"/>
    <property type="molecule type" value="Genomic_DNA"/>
</dbReference>
<accession>A0A239WPU0</accession>
<gene>
    <name evidence="2" type="ORF">SAMEA4412677_00545</name>
</gene>
<dbReference type="KEGG" id="ctak:4412677_00545"/>
<feature type="transmembrane region" description="Helical" evidence="1">
    <location>
        <begin position="6"/>
        <end position="28"/>
    </location>
</feature>
<evidence type="ECO:0000256" key="1">
    <source>
        <dbReference type="SAM" id="Phobius"/>
    </source>
</evidence>
<organism evidence="2 3">
    <name type="scientific">Chryseobacterium taklimakanense</name>
    <dbReference type="NCBI Taxonomy" id="536441"/>
    <lineage>
        <taxon>Bacteria</taxon>
        <taxon>Pseudomonadati</taxon>
        <taxon>Bacteroidota</taxon>
        <taxon>Flavobacteriia</taxon>
        <taxon>Flavobacteriales</taxon>
        <taxon>Weeksellaceae</taxon>
        <taxon>Chryseobacterium group</taxon>
        <taxon>Chryseobacterium</taxon>
    </lineage>
</organism>
<dbReference type="Proteomes" id="UP000215196">
    <property type="component" value="Chromosome 1"/>
</dbReference>
<sequence length="152" mass="17226">MNTIDIIKIILGSSIATTAFMTLISLIAKTWIVERIKLALQKEHTQFNTDLQWEVKVRERAEGVAEYISLARSLRENSTEEEYRKANKLSWELAMWLPAEIYSQMVQAIANPNQANNELTVVIAVRKLLLKEKAGNLTENQIAHHAPGIGKK</sequence>
<dbReference type="RefSeq" id="WP_095070178.1">
    <property type="nucleotide sequence ID" value="NZ_LT906465.1"/>
</dbReference>
<dbReference type="AlphaFoldDB" id="A0A239WPU0"/>
<keyword evidence="1" id="KW-0472">Membrane</keyword>
<keyword evidence="1" id="KW-1133">Transmembrane helix</keyword>
<keyword evidence="1" id="KW-0812">Transmembrane</keyword>
<evidence type="ECO:0000313" key="2">
    <source>
        <dbReference type="EMBL" id="SNV36457.1"/>
    </source>
</evidence>